<dbReference type="Pfam" id="PF05057">
    <property type="entry name" value="DUF676"/>
    <property type="match status" value="1"/>
</dbReference>
<dbReference type="InterPro" id="IPR007751">
    <property type="entry name" value="DUF676_lipase-like"/>
</dbReference>
<dbReference type="VEuPathDB" id="TriTrypDB:LpyrH10_02_5100"/>
<dbReference type="EMBL" id="LGTL01000002">
    <property type="protein sequence ID" value="KPA85160.1"/>
    <property type="molecule type" value="Genomic_DNA"/>
</dbReference>
<evidence type="ECO:0000256" key="1">
    <source>
        <dbReference type="SAM" id="MobiDB-lite"/>
    </source>
</evidence>
<dbReference type="RefSeq" id="XP_015663600.1">
    <property type="nucleotide sequence ID" value="XM_015798080.1"/>
</dbReference>
<evidence type="ECO:0000259" key="2">
    <source>
        <dbReference type="Pfam" id="PF05057"/>
    </source>
</evidence>
<dbReference type="Proteomes" id="UP000037923">
    <property type="component" value="Unassembled WGS sequence"/>
</dbReference>
<keyword evidence="4" id="KW-1185">Reference proteome</keyword>
<evidence type="ECO:0000313" key="3">
    <source>
        <dbReference type="EMBL" id="KPA85161.1"/>
    </source>
</evidence>
<comment type="caution">
    <text evidence="3">The sequence shown here is derived from an EMBL/GenBank/DDBJ whole genome shotgun (WGS) entry which is preliminary data.</text>
</comment>
<name>A0A0N0VHD1_LEPPY</name>
<dbReference type="InterPro" id="IPR029058">
    <property type="entry name" value="AB_hydrolase_fold"/>
</dbReference>
<evidence type="ECO:0000313" key="4">
    <source>
        <dbReference type="Proteomes" id="UP000037923"/>
    </source>
</evidence>
<dbReference type="GeneID" id="26901831"/>
<sequence>MESRASAATPAEDFVCLHFVFLHHGYHGRETDFHYLSSTAESALRAAHGDDAPASQPASPHFVFIHPSGSSFLRREQGVVAYAQRYSNHACAVISETLSPFSRERNRGVDHDDKSGRGTAAGSAARGAPVELHFSAVGHSMGGLILRFAFPLIMRWVEQLVSQSPWVRGVHWDTFCTMATPHLGVLYVGSHVKTFLGKMAGSLLSAAVADLFSQSTLITLDLVTEESLAAWARFKRRVILNVVDDRIVVVCSSSFVMPLDVRQRISAAVPSPPPASSSHAAPAVLNSTDESKQSVVAGAVRGPSHGKEHSGPEKRTCFDVPNTDASVMHLAEFGVYCASTVEGLRRNAYELKKLSDELWPPELLPQQRALAERILGRVGPLELHLLDFRPLRDAPVECLPRHVAEARAKLGVCSSAMMALGAHNFSHAAMACKGLFNYPAFFGFPSEYIVTDLLGIPLTVHGLSTDAKDASTSL</sequence>
<dbReference type="PANTHER" id="PTHR12482">
    <property type="entry name" value="LIPASE ROG1-RELATED-RELATED"/>
    <property type="match status" value="1"/>
</dbReference>
<dbReference type="OMA" id="AMADLFC"/>
<dbReference type="EMBL" id="LGTL01000002">
    <property type="protein sequence ID" value="KPA85161.1"/>
    <property type="molecule type" value="Genomic_DNA"/>
</dbReference>
<reference evidence="3 4" key="1">
    <citation type="submission" date="2015-07" db="EMBL/GenBank/DDBJ databases">
        <title>High-quality genome of monoxenous trypanosomatid Leptomonas pyrrhocoris.</title>
        <authorList>
            <person name="Flegontov P."/>
            <person name="Butenko A."/>
            <person name="Firsov S."/>
            <person name="Vlcek C."/>
            <person name="Logacheva M.D."/>
            <person name="Field M."/>
            <person name="Filatov D."/>
            <person name="Flegontova O."/>
            <person name="Gerasimov E."/>
            <person name="Jackson A.P."/>
            <person name="Kelly S."/>
            <person name="Opperdoes F."/>
            <person name="O'Reilly A."/>
            <person name="Votypka J."/>
            <person name="Yurchenko V."/>
            <person name="Lukes J."/>
        </authorList>
    </citation>
    <scope>NUCLEOTIDE SEQUENCE [LARGE SCALE GENOMIC DNA]</scope>
    <source>
        <strain evidence="3">H10</strain>
    </source>
</reference>
<dbReference type="RefSeq" id="XP_015663599.1">
    <property type="nucleotide sequence ID" value="XM_015798079.1"/>
</dbReference>
<feature type="compositionally biased region" description="Basic and acidic residues" evidence="1">
    <location>
        <begin position="103"/>
        <end position="116"/>
    </location>
</feature>
<accession>A0A0N0VHD1</accession>
<protein>
    <recommendedName>
        <fullName evidence="2">DUF676 domain-containing protein</fullName>
    </recommendedName>
</protein>
<gene>
    <name evidence="3" type="ORF">ABB37_01536</name>
</gene>
<dbReference type="InterPro" id="IPR044294">
    <property type="entry name" value="Lipase-like"/>
</dbReference>
<dbReference type="Gene3D" id="3.40.50.1820">
    <property type="entry name" value="alpha/beta hydrolase"/>
    <property type="match status" value="1"/>
</dbReference>
<feature type="domain" description="DUF676" evidence="2">
    <location>
        <begin position="132"/>
        <end position="252"/>
    </location>
</feature>
<organism evidence="3 4">
    <name type="scientific">Leptomonas pyrrhocoris</name>
    <name type="common">Firebug parasite</name>
    <dbReference type="NCBI Taxonomy" id="157538"/>
    <lineage>
        <taxon>Eukaryota</taxon>
        <taxon>Discoba</taxon>
        <taxon>Euglenozoa</taxon>
        <taxon>Kinetoplastea</taxon>
        <taxon>Metakinetoplastina</taxon>
        <taxon>Trypanosomatida</taxon>
        <taxon>Trypanosomatidae</taxon>
        <taxon>Leishmaniinae</taxon>
        <taxon>Leptomonas</taxon>
    </lineage>
</organism>
<dbReference type="PANTHER" id="PTHR12482:SF5">
    <property type="entry name" value="DUF676 DOMAIN-CONTAINING PROTEIN"/>
    <property type="match status" value="1"/>
</dbReference>
<dbReference type="SUPFAM" id="SSF53474">
    <property type="entry name" value="alpha/beta-Hydrolases"/>
    <property type="match status" value="1"/>
</dbReference>
<feature type="region of interest" description="Disordered" evidence="1">
    <location>
        <begin position="267"/>
        <end position="291"/>
    </location>
</feature>
<proteinExistence type="predicted"/>
<dbReference type="AlphaFoldDB" id="A0A0N0VHD1"/>
<dbReference type="OrthoDB" id="273452at2759"/>
<feature type="region of interest" description="Disordered" evidence="1">
    <location>
        <begin position="103"/>
        <end position="123"/>
    </location>
</feature>